<feature type="region of interest" description="Disordered" evidence="1">
    <location>
        <begin position="167"/>
        <end position="316"/>
    </location>
</feature>
<accession>A0A1G7V8D4</accession>
<evidence type="ECO:0000313" key="3">
    <source>
        <dbReference type="EMBL" id="SDG55791.1"/>
    </source>
</evidence>
<feature type="compositionally biased region" description="Low complexity" evidence="1">
    <location>
        <begin position="267"/>
        <end position="296"/>
    </location>
</feature>
<dbReference type="Proteomes" id="UP000198779">
    <property type="component" value="Unassembled WGS sequence"/>
</dbReference>
<organism evidence="3 4">
    <name type="scientific">Prevotella communis</name>
    <dbReference type="NCBI Taxonomy" id="2913614"/>
    <lineage>
        <taxon>Bacteria</taxon>
        <taxon>Pseudomonadati</taxon>
        <taxon>Bacteroidota</taxon>
        <taxon>Bacteroidia</taxon>
        <taxon>Bacteroidales</taxon>
        <taxon>Prevotellaceae</taxon>
        <taxon>Prevotella</taxon>
    </lineage>
</organism>
<evidence type="ECO:0008006" key="5">
    <source>
        <dbReference type="Google" id="ProtNLM"/>
    </source>
</evidence>
<keyword evidence="2" id="KW-0732">Signal</keyword>
<dbReference type="EMBL" id="FNCQ01000005">
    <property type="protein sequence ID" value="SDG55791.1"/>
    <property type="molecule type" value="Genomic_DNA"/>
</dbReference>
<evidence type="ECO:0000256" key="2">
    <source>
        <dbReference type="SAM" id="SignalP"/>
    </source>
</evidence>
<evidence type="ECO:0000256" key="1">
    <source>
        <dbReference type="SAM" id="MobiDB-lite"/>
    </source>
</evidence>
<reference evidence="4" key="1">
    <citation type="submission" date="2016-10" db="EMBL/GenBank/DDBJ databases">
        <authorList>
            <person name="Varghese N."/>
            <person name="Submissions S."/>
        </authorList>
    </citation>
    <scope>NUCLEOTIDE SEQUENCE [LARGE SCALE GENOMIC DNA]</scope>
    <source>
        <strain evidence="4">BP1-148</strain>
    </source>
</reference>
<dbReference type="STRING" id="645274.SAMN04487901_105130"/>
<feature type="signal peptide" evidence="2">
    <location>
        <begin position="1"/>
        <end position="20"/>
    </location>
</feature>
<dbReference type="RefSeq" id="WP_176944261.1">
    <property type="nucleotide sequence ID" value="NZ_CP091790.1"/>
</dbReference>
<dbReference type="AlphaFoldDB" id="A0A1G7V8D4"/>
<feature type="compositionally biased region" description="Polar residues" evidence="1">
    <location>
        <begin position="240"/>
        <end position="258"/>
    </location>
</feature>
<feature type="compositionally biased region" description="Polar residues" evidence="1">
    <location>
        <begin position="205"/>
        <end position="220"/>
    </location>
</feature>
<proteinExistence type="predicted"/>
<evidence type="ECO:0000313" key="4">
    <source>
        <dbReference type="Proteomes" id="UP000198779"/>
    </source>
</evidence>
<sequence>MKKMLFTLVSMLTIAAAANAMSYEQARNEALFLTDKMAYELNLNDAQYEAAYEINLDYLMGVTSYDNVYGPYWERRNLDLSYILYSWQWDLFRAATYFYRPLYWEAGHWHFGVYIHYPRRDYFYFGRPHFYATYRGGHSWRHNGGRSWYEGRHSHYRPVTHRDHHVGMRNSWDRGDYRNNGGRSSTRVTERNGRTPDVNRRVDGNRSTNDNRGLNNNRSIDNNREFGGHRSTGGNRDLNRTNTTIGTRESGNSRTSVGNRDFDRSRSTSGSNHNIGSSSSNRSHSSGSFSGSMSRGSSDRGTRGTSSGSSPRGGRR</sequence>
<protein>
    <recommendedName>
        <fullName evidence="5">DUF3300 domain-containing protein</fullName>
    </recommendedName>
</protein>
<feature type="chain" id="PRO_5011523458" description="DUF3300 domain-containing protein" evidence="2">
    <location>
        <begin position="21"/>
        <end position="316"/>
    </location>
</feature>
<feature type="compositionally biased region" description="Basic and acidic residues" evidence="1">
    <location>
        <begin position="188"/>
        <end position="204"/>
    </location>
</feature>
<gene>
    <name evidence="3" type="ORF">SAMN04487901_105130</name>
</gene>
<feature type="compositionally biased region" description="Low complexity" evidence="1">
    <location>
        <begin position="303"/>
        <end position="316"/>
    </location>
</feature>
<name>A0A1G7V8D4_9BACT</name>
<keyword evidence="4" id="KW-1185">Reference proteome</keyword>